<organism evidence="2 3">
    <name type="scientific">Gossypium darwinii</name>
    <name type="common">Darwin's cotton</name>
    <name type="synonym">Gossypium barbadense var. darwinii</name>
    <dbReference type="NCBI Taxonomy" id="34276"/>
    <lineage>
        <taxon>Eukaryota</taxon>
        <taxon>Viridiplantae</taxon>
        <taxon>Streptophyta</taxon>
        <taxon>Embryophyta</taxon>
        <taxon>Tracheophyta</taxon>
        <taxon>Spermatophyta</taxon>
        <taxon>Magnoliopsida</taxon>
        <taxon>eudicotyledons</taxon>
        <taxon>Gunneridae</taxon>
        <taxon>Pentapetalae</taxon>
        <taxon>rosids</taxon>
        <taxon>malvids</taxon>
        <taxon>Malvales</taxon>
        <taxon>Malvaceae</taxon>
        <taxon>Malvoideae</taxon>
        <taxon>Gossypium</taxon>
    </lineage>
</organism>
<keyword evidence="3" id="KW-1185">Reference proteome</keyword>
<feature type="region of interest" description="Disordered" evidence="1">
    <location>
        <begin position="492"/>
        <end position="548"/>
    </location>
</feature>
<feature type="compositionally biased region" description="Basic and acidic residues" evidence="1">
    <location>
        <begin position="226"/>
        <end position="243"/>
    </location>
</feature>
<feature type="region of interest" description="Disordered" evidence="1">
    <location>
        <begin position="195"/>
        <end position="273"/>
    </location>
</feature>
<feature type="compositionally biased region" description="Polar residues" evidence="1">
    <location>
        <begin position="195"/>
        <end position="204"/>
    </location>
</feature>
<feature type="compositionally biased region" description="Polar residues" evidence="1">
    <location>
        <begin position="213"/>
        <end position="224"/>
    </location>
</feature>
<feature type="compositionally biased region" description="Polar residues" evidence="1">
    <location>
        <begin position="104"/>
        <end position="119"/>
    </location>
</feature>
<sequence>MEQDMEKGCSSKAANLKFQLFASNGDEDMQKNKQPISKFNLPAFDHDNEVPEFPSANNGPNLSLSGSLLAEYTAKELEASRMQKASEDAKLELGLASAGDDQPQLDQMNANFNVDSNPLPQKAKLVSSPAGTTDEPLLQHGRSNEKLMQPTSPGIEGSGSSGGDATAAQQATSFTPLIMEPTQSFSVALAANIPQNGSSATQSSHSKHLGNSGPANKLNTQTGRSLRAELQRPQRVEPLDKGKKILFADGVEKKKGNPRSNRNQRAVHYPNLCPQSPTGIRFLNGESTQTNQTPAPTWFCNKETDLYRSLAPGSLVDQFKATNISDPLCYNLMLPRASTPPRPQQLSNPMQLLNQLAGMPNASGSLLQNSDLTKHSLPMELMAQQFSYQNNQIPWALGLYNLQTGSIVFHEIFVPLSSLLLPAQDSQASNLLSIMPNLPNQDHHNSELSRPVAVQQRGFLNQTTKPTATYPSSGTPMSSLLLNSSLLHETVGSSAPNLTQTPLSNHSEQGTSEPRGNARSRLEVGESSAFKRLRGETNEPQAPSAEQIMSNSLSLPIGASASPDIGNLLPPRPIMNSLYDPMYEELGLPIDPHLRLFAKYKVITAF</sequence>
<feature type="region of interest" description="Disordered" evidence="1">
    <location>
        <begin position="97"/>
        <end position="168"/>
    </location>
</feature>
<protein>
    <submittedName>
        <fullName evidence="2">Uncharacterized protein</fullName>
    </submittedName>
</protein>
<feature type="compositionally biased region" description="Polar residues" evidence="1">
    <location>
        <begin position="492"/>
        <end position="514"/>
    </location>
</feature>
<dbReference type="EMBL" id="CM017705">
    <property type="protein sequence ID" value="TYG69722.1"/>
    <property type="molecule type" value="Genomic_DNA"/>
</dbReference>
<reference evidence="2 3" key="1">
    <citation type="submission" date="2019-06" db="EMBL/GenBank/DDBJ databases">
        <title>WGS assembly of Gossypium darwinii.</title>
        <authorList>
            <person name="Chen Z.J."/>
            <person name="Sreedasyam A."/>
            <person name="Ando A."/>
            <person name="Song Q."/>
            <person name="De L."/>
            <person name="Hulse-Kemp A."/>
            <person name="Ding M."/>
            <person name="Ye W."/>
            <person name="Kirkbride R."/>
            <person name="Jenkins J."/>
            <person name="Plott C."/>
            <person name="Lovell J."/>
            <person name="Lin Y.-M."/>
            <person name="Vaughn R."/>
            <person name="Liu B."/>
            <person name="Li W."/>
            <person name="Simpson S."/>
            <person name="Scheffler B."/>
            <person name="Saski C."/>
            <person name="Grover C."/>
            <person name="Hu G."/>
            <person name="Conover J."/>
            <person name="Carlson J."/>
            <person name="Shu S."/>
            <person name="Boston L."/>
            <person name="Williams M."/>
            <person name="Peterson D."/>
            <person name="Mcgee K."/>
            <person name="Jones D."/>
            <person name="Wendel J."/>
            <person name="Stelly D."/>
            <person name="Grimwood J."/>
            <person name="Schmutz J."/>
        </authorList>
    </citation>
    <scope>NUCLEOTIDE SEQUENCE [LARGE SCALE GENOMIC DNA]</scope>
    <source>
        <strain evidence="2">1808015.09</strain>
    </source>
</reference>
<evidence type="ECO:0000256" key="1">
    <source>
        <dbReference type="SAM" id="MobiDB-lite"/>
    </source>
</evidence>
<name>A0A5D2CNA0_GOSDA</name>
<feature type="region of interest" description="Disordered" evidence="1">
    <location>
        <begin position="25"/>
        <end position="63"/>
    </location>
</feature>
<accession>A0A5D2CNA0</accession>
<dbReference type="AlphaFoldDB" id="A0A5D2CNA0"/>
<dbReference type="Proteomes" id="UP000323506">
    <property type="component" value="Chromosome D05"/>
</dbReference>
<proteinExistence type="predicted"/>
<evidence type="ECO:0000313" key="2">
    <source>
        <dbReference type="EMBL" id="TYG69722.1"/>
    </source>
</evidence>
<gene>
    <name evidence="2" type="ORF">ES288_D05G253900v1</name>
</gene>
<evidence type="ECO:0000313" key="3">
    <source>
        <dbReference type="Proteomes" id="UP000323506"/>
    </source>
</evidence>
<feature type="compositionally biased region" description="Low complexity" evidence="1">
    <location>
        <begin position="54"/>
        <end position="63"/>
    </location>
</feature>